<proteinExistence type="predicted"/>
<dbReference type="AlphaFoldDB" id="D0SRK9"/>
<dbReference type="EMBL" id="GG705019">
    <property type="protein sequence ID" value="EEY91417.1"/>
    <property type="molecule type" value="Genomic_DNA"/>
</dbReference>
<name>D0SRK9_ACIJU</name>
<organism evidence="1 2">
    <name type="scientific">Acinetobacter junii SH205</name>
    <dbReference type="NCBI Taxonomy" id="575587"/>
    <lineage>
        <taxon>Bacteria</taxon>
        <taxon>Pseudomonadati</taxon>
        <taxon>Pseudomonadota</taxon>
        <taxon>Gammaproteobacteria</taxon>
        <taxon>Moraxellales</taxon>
        <taxon>Moraxellaceae</taxon>
        <taxon>Acinetobacter</taxon>
    </lineage>
</organism>
<gene>
    <name evidence="1" type="ORF">HMPREF0026_03119</name>
</gene>
<accession>D0SRK9</accession>
<evidence type="ECO:0000313" key="1">
    <source>
        <dbReference type="EMBL" id="EEY91417.1"/>
    </source>
</evidence>
<protein>
    <submittedName>
        <fullName evidence="1">Uncharacterized protein</fullName>
    </submittedName>
</protein>
<dbReference type="Proteomes" id="UP000018442">
    <property type="component" value="Unassembled WGS sequence"/>
</dbReference>
<evidence type="ECO:0000313" key="2">
    <source>
        <dbReference type="Proteomes" id="UP000018442"/>
    </source>
</evidence>
<dbReference type="HOGENOM" id="CLU_2613933_0_0_6"/>
<sequence>MFVVERRGASAVLRFEIERKIHFLNEDIGYERVKIQSTIHIQSHAFKAQSVLQMQLLFRGILHWYRPPIETPDPAVRT</sequence>
<reference evidence="2" key="1">
    <citation type="journal article" date="2012" name="PLoS ONE">
        <title>The success of Acinetobacter species; genetic, metabolic and virulence attributes.</title>
        <authorList>
            <person name="Peleg A.Y."/>
            <person name="de Breij A."/>
            <person name="Adams M.D."/>
            <person name="Cerqueira G.M."/>
            <person name="Mocali S."/>
            <person name="Galardini M."/>
            <person name="Nibbering P.H."/>
            <person name="Earl A.M."/>
            <person name="Ward D.V."/>
            <person name="Paterson D.L."/>
            <person name="Seifert H."/>
            <person name="Dijkshoorn L."/>
        </authorList>
    </citation>
    <scope>NUCLEOTIDE SEQUENCE [LARGE SCALE GENOMIC DNA]</scope>
    <source>
        <strain evidence="2">SH205</strain>
    </source>
</reference>